<evidence type="ECO:0000256" key="8">
    <source>
        <dbReference type="HAMAP-Rule" id="MF_00376"/>
    </source>
</evidence>
<evidence type="ECO:0000256" key="7">
    <source>
        <dbReference type="ARBA" id="ARBA00022993"/>
    </source>
</evidence>
<dbReference type="GO" id="GO:0004140">
    <property type="term" value="F:dephospho-CoA kinase activity"/>
    <property type="evidence" value="ECO:0007669"/>
    <property type="project" value="UniProtKB-UniRule"/>
</dbReference>
<feature type="binding site" evidence="8">
    <location>
        <begin position="19"/>
        <end position="24"/>
    </location>
    <ligand>
        <name>ATP</name>
        <dbReference type="ChEBI" id="CHEBI:30616"/>
    </ligand>
</feature>
<dbReference type="NCBIfam" id="TIGR00152">
    <property type="entry name" value="dephospho-CoA kinase"/>
    <property type="match status" value="1"/>
</dbReference>
<dbReference type="PATRIC" id="fig|1045004.4.peg.1722"/>
<evidence type="ECO:0000313" key="10">
    <source>
        <dbReference type="EMBL" id="EHN59823.1"/>
    </source>
</evidence>
<dbReference type="FunFam" id="3.40.50.300:FF:000991">
    <property type="entry name" value="Dephospho-CoA kinase"/>
    <property type="match status" value="1"/>
</dbReference>
<gene>
    <name evidence="8" type="primary">coaE</name>
    <name evidence="10" type="ORF">OKIT_1750</name>
</gene>
<dbReference type="EC" id="2.7.1.24" evidence="8 9"/>
<sequence>MSTLSEMKIKKIGLTGGIGSGKTTVAKIFAELGYTIIDADQVAHEVVMPGRFELEEIKNAFGISVMKGASLDRKKLGQIVFSDPRALKQLNAILQPSIKQLIQMRMEFLENEGRVHTLIVDIPLLYERHWEKDLDAVIVVNADKKTRIDRIMQRDHLSQQDAVNRIASQMPLSEKAALADFVIENTGDKNALKKCVLQFISENSLQA</sequence>
<name>G9WGJ6_9LACO</name>
<dbReference type="AlphaFoldDB" id="G9WGJ6"/>
<evidence type="ECO:0000313" key="11">
    <source>
        <dbReference type="Proteomes" id="UP000004959"/>
    </source>
</evidence>
<dbReference type="SUPFAM" id="SSF52540">
    <property type="entry name" value="P-loop containing nucleoside triphosphate hydrolases"/>
    <property type="match status" value="1"/>
</dbReference>
<dbReference type="InterPro" id="IPR027417">
    <property type="entry name" value="P-loop_NTPase"/>
</dbReference>
<dbReference type="Pfam" id="PF01121">
    <property type="entry name" value="CoaE"/>
    <property type="match status" value="1"/>
</dbReference>
<dbReference type="PANTHER" id="PTHR10695">
    <property type="entry name" value="DEPHOSPHO-COA KINASE-RELATED"/>
    <property type="match status" value="1"/>
</dbReference>
<dbReference type="Proteomes" id="UP000004959">
    <property type="component" value="Chromosome"/>
</dbReference>
<dbReference type="UniPathway" id="UPA00241">
    <property type="reaction ID" value="UER00356"/>
</dbReference>
<dbReference type="GO" id="GO:0005737">
    <property type="term" value="C:cytoplasm"/>
    <property type="evidence" value="ECO:0007669"/>
    <property type="project" value="UniProtKB-SubCell"/>
</dbReference>
<comment type="catalytic activity">
    <reaction evidence="8">
        <text>3'-dephospho-CoA + ATP = ADP + CoA + H(+)</text>
        <dbReference type="Rhea" id="RHEA:18245"/>
        <dbReference type="ChEBI" id="CHEBI:15378"/>
        <dbReference type="ChEBI" id="CHEBI:30616"/>
        <dbReference type="ChEBI" id="CHEBI:57287"/>
        <dbReference type="ChEBI" id="CHEBI:57328"/>
        <dbReference type="ChEBI" id="CHEBI:456216"/>
        <dbReference type="EC" id="2.7.1.24"/>
    </reaction>
</comment>
<proteinExistence type="inferred from homology"/>
<dbReference type="HAMAP" id="MF_00376">
    <property type="entry name" value="Dephospho_CoA_kinase"/>
    <property type="match status" value="1"/>
</dbReference>
<dbReference type="GO" id="GO:0015937">
    <property type="term" value="P:coenzyme A biosynthetic process"/>
    <property type="evidence" value="ECO:0007669"/>
    <property type="project" value="UniProtKB-UniRule"/>
</dbReference>
<comment type="similarity">
    <text evidence="1 8">Belongs to the CoaE family.</text>
</comment>
<keyword evidence="6 8" id="KW-0067">ATP-binding</keyword>
<keyword evidence="11" id="KW-1185">Reference proteome</keyword>
<dbReference type="OrthoDB" id="9812943at2"/>
<dbReference type="HOGENOM" id="CLU_057180_0_0_9"/>
<evidence type="ECO:0000256" key="3">
    <source>
        <dbReference type="ARBA" id="ARBA00022679"/>
    </source>
</evidence>
<evidence type="ECO:0000256" key="9">
    <source>
        <dbReference type="NCBIfam" id="TIGR00152"/>
    </source>
</evidence>
<evidence type="ECO:0000256" key="5">
    <source>
        <dbReference type="ARBA" id="ARBA00022777"/>
    </source>
</evidence>
<dbReference type="CDD" id="cd02022">
    <property type="entry name" value="DPCK"/>
    <property type="match status" value="1"/>
</dbReference>
<keyword evidence="3 8" id="KW-0808">Transferase</keyword>
<keyword evidence="7 8" id="KW-0173">Coenzyme A biosynthesis</keyword>
<evidence type="ECO:0000256" key="4">
    <source>
        <dbReference type="ARBA" id="ARBA00022741"/>
    </source>
</evidence>
<accession>G9WGJ6</accession>
<dbReference type="PROSITE" id="PS51219">
    <property type="entry name" value="DPCK"/>
    <property type="match status" value="1"/>
</dbReference>
<comment type="caution">
    <text evidence="10">The sequence shown here is derived from an EMBL/GenBank/DDBJ whole genome shotgun (WGS) entry which is preliminary data.</text>
</comment>
<comment type="subcellular location">
    <subcellularLocation>
        <location evidence="8">Cytoplasm</location>
    </subcellularLocation>
</comment>
<dbReference type="eggNOG" id="COG0237">
    <property type="taxonomic scope" value="Bacteria"/>
</dbReference>
<evidence type="ECO:0000256" key="2">
    <source>
        <dbReference type="ARBA" id="ARBA00022490"/>
    </source>
</evidence>
<dbReference type="Gene3D" id="3.40.50.300">
    <property type="entry name" value="P-loop containing nucleotide triphosphate hydrolases"/>
    <property type="match status" value="1"/>
</dbReference>
<reference evidence="10 11" key="1">
    <citation type="journal article" date="2012" name="PLoS ONE">
        <title>Functional divergence in the genus oenococcus as predicted by genome sequencing of the newly-described species, Oenococcus kitaharae.</title>
        <authorList>
            <person name="Borneman A.R."/>
            <person name="McCarthy J.M."/>
            <person name="Chambers P.J."/>
            <person name="Bartowsky E.J."/>
        </authorList>
    </citation>
    <scope>NUCLEOTIDE SEQUENCE [LARGE SCALE GENOMIC DNA]</scope>
    <source>
        <strain evidence="11">DSM17330</strain>
    </source>
</reference>
<dbReference type="PANTHER" id="PTHR10695:SF46">
    <property type="entry name" value="BIFUNCTIONAL COENZYME A SYNTHASE-RELATED"/>
    <property type="match status" value="1"/>
</dbReference>
<evidence type="ECO:0000256" key="6">
    <source>
        <dbReference type="ARBA" id="ARBA00022840"/>
    </source>
</evidence>
<dbReference type="STRING" id="336988.NT96_02395"/>
<dbReference type="GO" id="GO:0005524">
    <property type="term" value="F:ATP binding"/>
    <property type="evidence" value="ECO:0007669"/>
    <property type="project" value="UniProtKB-UniRule"/>
</dbReference>
<protein>
    <recommendedName>
        <fullName evidence="8 9">Dephospho-CoA kinase</fullName>
        <ecNumber evidence="8 9">2.7.1.24</ecNumber>
    </recommendedName>
    <alternativeName>
        <fullName evidence="8">Dephosphocoenzyme A kinase</fullName>
    </alternativeName>
</protein>
<dbReference type="EMBL" id="AFVZ01000001">
    <property type="protein sequence ID" value="EHN59823.1"/>
    <property type="molecule type" value="Genomic_DNA"/>
</dbReference>
<organism evidence="10 11">
    <name type="scientific">Oenococcus kitaharae DSM 17330</name>
    <dbReference type="NCBI Taxonomy" id="1045004"/>
    <lineage>
        <taxon>Bacteria</taxon>
        <taxon>Bacillati</taxon>
        <taxon>Bacillota</taxon>
        <taxon>Bacilli</taxon>
        <taxon>Lactobacillales</taxon>
        <taxon>Lactobacillaceae</taxon>
        <taxon>Oenococcus</taxon>
    </lineage>
</organism>
<dbReference type="InterPro" id="IPR001977">
    <property type="entry name" value="Depp_CoAkinase"/>
</dbReference>
<keyword evidence="5 8" id="KW-0418">Kinase</keyword>
<keyword evidence="4 8" id="KW-0547">Nucleotide-binding</keyword>
<evidence type="ECO:0000256" key="1">
    <source>
        <dbReference type="ARBA" id="ARBA00009018"/>
    </source>
</evidence>
<comment type="pathway">
    <text evidence="8">Cofactor biosynthesis; coenzyme A biosynthesis; CoA from (R)-pantothenate: step 5/5.</text>
</comment>
<comment type="function">
    <text evidence="8">Catalyzes the phosphorylation of the 3'-hydroxyl group of dephosphocoenzyme A to form coenzyme A.</text>
</comment>
<keyword evidence="2 8" id="KW-0963">Cytoplasm</keyword>